<dbReference type="PROSITE" id="PS00028">
    <property type="entry name" value="ZINC_FINGER_C2H2_1"/>
    <property type="match status" value="4"/>
</dbReference>
<keyword evidence="1" id="KW-0479">Metal-binding</keyword>
<evidence type="ECO:0000313" key="9">
    <source>
        <dbReference type="EMBL" id="CAL1544763.1"/>
    </source>
</evidence>
<dbReference type="InterPro" id="IPR036236">
    <property type="entry name" value="Znf_C2H2_sf"/>
</dbReference>
<keyword evidence="10" id="KW-1185">Reference proteome</keyword>
<sequence>MKLKKFLSNDSEAGVVKVRQRKPTGSDTEGGVKKQKKTQSNDWPDAPAKVRPPPKKRAKMELELLKAASKAIPEEMVRAADVKAENPLVTHLQEENDRAKNLDQRSSDPVQCDSNNAQKDTDENQVEIKEVTVPQGKKKIKPAFKSSPRNSSKTSNADIKPSAADLAEEPELVTMLENMMRPRGLRFQQYCCTLCQTKFKSARRTVKHLHQHGLRGEESLSKIIICEKDKEPEACSVCGYITKDRTYHYMHYHKYFKHGIPLPLGWRPDRCHVCGKECFTKFQLKEHMMTHMDTPTFICWKCGQSFKTRNGYNSHFFHTHSEVRKHLCKACGKTFKTWTQLKVHVRSHTG</sequence>
<feature type="compositionally biased region" description="Basic and acidic residues" evidence="7">
    <location>
        <begin position="119"/>
        <end position="130"/>
    </location>
</feature>
<keyword evidence="4" id="KW-0862">Zinc</keyword>
<evidence type="ECO:0000259" key="8">
    <source>
        <dbReference type="PROSITE" id="PS50157"/>
    </source>
</evidence>
<dbReference type="InterPro" id="IPR050527">
    <property type="entry name" value="Snail/Krueppel_Znf"/>
</dbReference>
<dbReference type="EMBL" id="CAXITT010000644">
    <property type="protein sequence ID" value="CAL1544763.1"/>
    <property type="molecule type" value="Genomic_DNA"/>
</dbReference>
<reference evidence="9 10" key="1">
    <citation type="submission" date="2024-04" db="EMBL/GenBank/DDBJ databases">
        <authorList>
            <consortium name="Genoscope - CEA"/>
            <person name="William W."/>
        </authorList>
    </citation>
    <scope>NUCLEOTIDE SEQUENCE [LARGE SCALE GENOMIC DNA]</scope>
</reference>
<evidence type="ECO:0000313" key="10">
    <source>
        <dbReference type="Proteomes" id="UP001497497"/>
    </source>
</evidence>
<dbReference type="InterPro" id="IPR013087">
    <property type="entry name" value="Znf_C2H2_type"/>
</dbReference>
<dbReference type="Proteomes" id="UP001497497">
    <property type="component" value="Unassembled WGS sequence"/>
</dbReference>
<evidence type="ECO:0000256" key="3">
    <source>
        <dbReference type="ARBA" id="ARBA00022771"/>
    </source>
</evidence>
<evidence type="ECO:0000256" key="2">
    <source>
        <dbReference type="ARBA" id="ARBA00022737"/>
    </source>
</evidence>
<feature type="domain" description="C2H2-type" evidence="8">
    <location>
        <begin position="297"/>
        <end position="325"/>
    </location>
</feature>
<proteinExistence type="predicted"/>
<dbReference type="GO" id="GO:0008270">
    <property type="term" value="F:zinc ion binding"/>
    <property type="evidence" value="ECO:0007669"/>
    <property type="project" value="UniProtKB-KW"/>
</dbReference>
<dbReference type="Pfam" id="PF00096">
    <property type="entry name" value="zf-C2H2"/>
    <property type="match status" value="2"/>
</dbReference>
<gene>
    <name evidence="9" type="ORF">GSLYS_00018246001</name>
</gene>
<keyword evidence="2" id="KW-0677">Repeat</keyword>
<protein>
    <recommendedName>
        <fullName evidence="8">C2H2-type domain-containing protein</fullName>
    </recommendedName>
</protein>
<name>A0AAV2IIE2_LYMST</name>
<feature type="domain" description="C2H2-type" evidence="8">
    <location>
        <begin position="326"/>
        <end position="350"/>
    </location>
</feature>
<organism evidence="9 10">
    <name type="scientific">Lymnaea stagnalis</name>
    <name type="common">Great pond snail</name>
    <name type="synonym">Helix stagnalis</name>
    <dbReference type="NCBI Taxonomy" id="6523"/>
    <lineage>
        <taxon>Eukaryota</taxon>
        <taxon>Metazoa</taxon>
        <taxon>Spiralia</taxon>
        <taxon>Lophotrochozoa</taxon>
        <taxon>Mollusca</taxon>
        <taxon>Gastropoda</taxon>
        <taxon>Heterobranchia</taxon>
        <taxon>Euthyneura</taxon>
        <taxon>Panpulmonata</taxon>
        <taxon>Hygrophila</taxon>
        <taxon>Lymnaeoidea</taxon>
        <taxon>Lymnaeidae</taxon>
        <taxon>Lymnaea</taxon>
    </lineage>
</organism>
<dbReference type="AlphaFoldDB" id="A0AAV2IIE2"/>
<dbReference type="GO" id="GO:0000978">
    <property type="term" value="F:RNA polymerase II cis-regulatory region sequence-specific DNA binding"/>
    <property type="evidence" value="ECO:0007669"/>
    <property type="project" value="TreeGrafter"/>
</dbReference>
<dbReference type="GO" id="GO:0000981">
    <property type="term" value="F:DNA-binding transcription factor activity, RNA polymerase II-specific"/>
    <property type="evidence" value="ECO:0007669"/>
    <property type="project" value="TreeGrafter"/>
</dbReference>
<evidence type="ECO:0000256" key="4">
    <source>
        <dbReference type="ARBA" id="ARBA00022833"/>
    </source>
</evidence>
<feature type="region of interest" description="Disordered" evidence="7">
    <location>
        <begin position="1"/>
        <end position="57"/>
    </location>
</feature>
<dbReference type="PANTHER" id="PTHR24388:SF104">
    <property type="entry name" value="AT-RICH BINDING PROTEIN-RELATED"/>
    <property type="match status" value="1"/>
</dbReference>
<dbReference type="SMART" id="SM00355">
    <property type="entry name" value="ZnF_C2H2"/>
    <property type="match status" value="5"/>
</dbReference>
<keyword evidence="5" id="KW-0539">Nucleus</keyword>
<evidence type="ECO:0000256" key="1">
    <source>
        <dbReference type="ARBA" id="ARBA00022723"/>
    </source>
</evidence>
<feature type="compositionally biased region" description="Basic and acidic residues" evidence="7">
    <location>
        <begin position="92"/>
        <end position="106"/>
    </location>
</feature>
<feature type="compositionally biased region" description="Polar residues" evidence="7">
    <location>
        <begin position="147"/>
        <end position="157"/>
    </location>
</feature>
<comment type="caution">
    <text evidence="9">The sequence shown here is derived from an EMBL/GenBank/DDBJ whole genome shotgun (WGS) entry which is preliminary data.</text>
</comment>
<dbReference type="Gene3D" id="3.30.160.60">
    <property type="entry name" value="Classic Zinc Finger"/>
    <property type="match status" value="2"/>
</dbReference>
<evidence type="ECO:0000256" key="6">
    <source>
        <dbReference type="PROSITE-ProRule" id="PRU00042"/>
    </source>
</evidence>
<keyword evidence="3 6" id="KW-0863">Zinc-finger</keyword>
<evidence type="ECO:0000256" key="7">
    <source>
        <dbReference type="SAM" id="MobiDB-lite"/>
    </source>
</evidence>
<feature type="compositionally biased region" description="Polar residues" evidence="7">
    <location>
        <begin position="107"/>
        <end position="118"/>
    </location>
</feature>
<feature type="region of interest" description="Disordered" evidence="7">
    <location>
        <begin position="88"/>
        <end position="165"/>
    </location>
</feature>
<feature type="non-terminal residue" evidence="9">
    <location>
        <position position="350"/>
    </location>
</feature>
<dbReference type="PROSITE" id="PS50157">
    <property type="entry name" value="ZINC_FINGER_C2H2_2"/>
    <property type="match status" value="2"/>
</dbReference>
<evidence type="ECO:0000256" key="5">
    <source>
        <dbReference type="ARBA" id="ARBA00023242"/>
    </source>
</evidence>
<dbReference type="SUPFAM" id="SSF57667">
    <property type="entry name" value="beta-beta-alpha zinc fingers"/>
    <property type="match status" value="2"/>
</dbReference>
<accession>A0AAV2IIE2</accession>
<dbReference type="PANTHER" id="PTHR24388">
    <property type="entry name" value="ZINC FINGER PROTEIN"/>
    <property type="match status" value="1"/>
</dbReference>